<dbReference type="SUPFAM" id="SSF50978">
    <property type="entry name" value="WD40 repeat-like"/>
    <property type="match status" value="1"/>
</dbReference>
<feature type="repeat" description="WD" evidence="1">
    <location>
        <begin position="1"/>
        <end position="32"/>
    </location>
</feature>
<evidence type="ECO:0000256" key="1">
    <source>
        <dbReference type="PROSITE-ProRule" id="PRU00221"/>
    </source>
</evidence>
<name>A0A8W8L4Q8_MAGGI</name>
<dbReference type="EnsemblMetazoa" id="G26598.2">
    <property type="protein sequence ID" value="G26598.2:cds"/>
    <property type="gene ID" value="G26598"/>
</dbReference>
<keyword evidence="1" id="KW-0853">WD repeat</keyword>
<dbReference type="InterPro" id="IPR001680">
    <property type="entry name" value="WD40_rpt"/>
</dbReference>
<dbReference type="InterPro" id="IPR015943">
    <property type="entry name" value="WD40/YVTN_repeat-like_dom_sf"/>
</dbReference>
<sequence>VAISPDNEIVVSGGKDASIRLWRMKNGSEICAFSTAVDVFYVTMSHDKGTIVALGDKFGARKLIMLQVVRTKIRRTVTS</sequence>
<evidence type="ECO:0000313" key="2">
    <source>
        <dbReference type="EnsemblMetazoa" id="G26598.2:cds"/>
    </source>
</evidence>
<accession>A0A8W8L4Q8</accession>
<dbReference type="InterPro" id="IPR036322">
    <property type="entry name" value="WD40_repeat_dom_sf"/>
</dbReference>
<dbReference type="Proteomes" id="UP000005408">
    <property type="component" value="Unassembled WGS sequence"/>
</dbReference>
<dbReference type="PROSITE" id="PS50294">
    <property type="entry name" value="WD_REPEATS_REGION"/>
    <property type="match status" value="1"/>
</dbReference>
<organism evidence="2 3">
    <name type="scientific">Magallana gigas</name>
    <name type="common">Pacific oyster</name>
    <name type="synonym">Crassostrea gigas</name>
    <dbReference type="NCBI Taxonomy" id="29159"/>
    <lineage>
        <taxon>Eukaryota</taxon>
        <taxon>Metazoa</taxon>
        <taxon>Spiralia</taxon>
        <taxon>Lophotrochozoa</taxon>
        <taxon>Mollusca</taxon>
        <taxon>Bivalvia</taxon>
        <taxon>Autobranchia</taxon>
        <taxon>Pteriomorphia</taxon>
        <taxon>Ostreida</taxon>
        <taxon>Ostreoidea</taxon>
        <taxon>Ostreidae</taxon>
        <taxon>Magallana</taxon>
    </lineage>
</organism>
<reference evidence="2" key="1">
    <citation type="submission" date="2022-08" db="UniProtKB">
        <authorList>
            <consortium name="EnsemblMetazoa"/>
        </authorList>
    </citation>
    <scope>IDENTIFICATION</scope>
    <source>
        <strain evidence="2">05x7-T-G4-1.051#20</strain>
    </source>
</reference>
<dbReference type="Gene3D" id="2.130.10.10">
    <property type="entry name" value="YVTN repeat-like/Quinoprotein amine dehydrogenase"/>
    <property type="match status" value="1"/>
</dbReference>
<evidence type="ECO:0000313" key="3">
    <source>
        <dbReference type="Proteomes" id="UP000005408"/>
    </source>
</evidence>
<proteinExistence type="predicted"/>
<keyword evidence="3" id="KW-1185">Reference proteome</keyword>
<protein>
    <submittedName>
        <fullName evidence="2">Uncharacterized protein</fullName>
    </submittedName>
</protein>
<dbReference type="AlphaFoldDB" id="A0A8W8L4Q8"/>
<dbReference type="PROSITE" id="PS50082">
    <property type="entry name" value="WD_REPEATS_2"/>
    <property type="match status" value="1"/>
</dbReference>